<dbReference type="CDD" id="cd03801">
    <property type="entry name" value="GT4_PimA-like"/>
    <property type="match status" value="1"/>
</dbReference>
<accession>A0A3M9MJM8</accession>
<dbReference type="GO" id="GO:0016757">
    <property type="term" value="F:glycosyltransferase activity"/>
    <property type="evidence" value="ECO:0007669"/>
    <property type="project" value="InterPro"/>
</dbReference>
<protein>
    <submittedName>
        <fullName evidence="3">Glycosyltransferase</fullName>
    </submittedName>
</protein>
<evidence type="ECO:0000259" key="2">
    <source>
        <dbReference type="Pfam" id="PF13439"/>
    </source>
</evidence>
<dbReference type="PANTHER" id="PTHR45947:SF14">
    <property type="entry name" value="SLL1723 PROTEIN"/>
    <property type="match status" value="1"/>
</dbReference>
<dbReference type="Pfam" id="PF00534">
    <property type="entry name" value="Glycos_transf_1"/>
    <property type="match status" value="1"/>
</dbReference>
<dbReference type="PANTHER" id="PTHR45947">
    <property type="entry name" value="SULFOQUINOVOSYL TRANSFERASE SQD2"/>
    <property type="match status" value="1"/>
</dbReference>
<gene>
    <name evidence="3" type="ORF">EFB08_12965</name>
</gene>
<dbReference type="RefSeq" id="WP_123127387.1">
    <property type="nucleotide sequence ID" value="NZ_RJJD01000008.1"/>
</dbReference>
<proteinExistence type="predicted"/>
<dbReference type="EMBL" id="RJJD01000008">
    <property type="protein sequence ID" value="RNI25759.1"/>
    <property type="molecule type" value="Genomic_DNA"/>
</dbReference>
<dbReference type="InterPro" id="IPR028098">
    <property type="entry name" value="Glyco_trans_4-like_N"/>
</dbReference>
<dbReference type="InterPro" id="IPR050194">
    <property type="entry name" value="Glycosyltransferase_grp1"/>
</dbReference>
<dbReference type="Proteomes" id="UP000272117">
    <property type="component" value="Unassembled WGS sequence"/>
</dbReference>
<evidence type="ECO:0000313" key="4">
    <source>
        <dbReference type="Proteomes" id="UP000272117"/>
    </source>
</evidence>
<dbReference type="AlphaFoldDB" id="A0A3M9MJM8"/>
<dbReference type="Pfam" id="PF13439">
    <property type="entry name" value="Glyco_transf_4"/>
    <property type="match status" value="1"/>
</dbReference>
<name>A0A3M9MJM8_9BACT</name>
<dbReference type="SUPFAM" id="SSF53756">
    <property type="entry name" value="UDP-Glycosyltransferase/glycogen phosphorylase"/>
    <property type="match status" value="1"/>
</dbReference>
<evidence type="ECO:0000259" key="1">
    <source>
        <dbReference type="Pfam" id="PF00534"/>
    </source>
</evidence>
<reference evidence="3 4" key="1">
    <citation type="submission" date="2018-11" db="EMBL/GenBank/DDBJ databases">
        <title>Rufibacter latericius sp. nov., isolated from water in Baiyang Lake.</title>
        <authorList>
            <person name="Yang Y."/>
        </authorList>
    </citation>
    <scope>NUCLEOTIDE SEQUENCE [LARGE SCALE GENOMIC DNA]</scope>
    <source>
        <strain evidence="3 4">R-22-1c-1</strain>
    </source>
</reference>
<dbReference type="Gene3D" id="3.40.50.2000">
    <property type="entry name" value="Glycogen Phosphorylase B"/>
    <property type="match status" value="2"/>
</dbReference>
<dbReference type="InterPro" id="IPR001296">
    <property type="entry name" value="Glyco_trans_1"/>
</dbReference>
<keyword evidence="3" id="KW-0808">Transferase</keyword>
<sequence>MKVLHCFGRYLPITENWVFRLLSFLPDVQIIITANSFLKGNFYNKEFKYIEFPATFFKQPAEKSIFTIRILNALTKVIRKFFADYIVMHSEDVDFVHSHFAPTAWAYHDIAKRLNVPHVISFYGYDYEMLPFTEPIWESRYQQMFKEAALFICEGSHGARVLIDKGCPVHKVKIIKLGVEIDRIPFTSRKKETNTLKLLQIASLKEKKGHVFTVKAFLNALYTCPNAELTLVGGNINDPMRSQLEEMVRAANATDKVFFVESIDFKNLYSFMENYHVFIHPSCYAQDKDCEGGAPVVLLDAQATGMPIISTRHCDIPDEVIHGETGLLAQEKNIDELAQFIQTFYEMDQAKYNLFATQARKHVEKNFDVSLTSRDLSKIYVDLKEKTCHYQSKR</sequence>
<feature type="domain" description="Glycosyltransferase subfamily 4-like N-terminal" evidence="2">
    <location>
        <begin position="66"/>
        <end position="183"/>
    </location>
</feature>
<comment type="caution">
    <text evidence="3">The sequence shown here is derived from an EMBL/GenBank/DDBJ whole genome shotgun (WGS) entry which is preliminary data.</text>
</comment>
<organism evidence="3 4">
    <name type="scientific">Rufibacter latericius</name>
    <dbReference type="NCBI Taxonomy" id="2487040"/>
    <lineage>
        <taxon>Bacteria</taxon>
        <taxon>Pseudomonadati</taxon>
        <taxon>Bacteroidota</taxon>
        <taxon>Cytophagia</taxon>
        <taxon>Cytophagales</taxon>
        <taxon>Hymenobacteraceae</taxon>
        <taxon>Rufibacter</taxon>
    </lineage>
</organism>
<feature type="domain" description="Glycosyl transferase family 1" evidence="1">
    <location>
        <begin position="190"/>
        <end position="361"/>
    </location>
</feature>
<evidence type="ECO:0000313" key="3">
    <source>
        <dbReference type="EMBL" id="RNI25759.1"/>
    </source>
</evidence>
<dbReference type="OrthoDB" id="7560678at2"/>
<keyword evidence="4" id="KW-1185">Reference proteome</keyword>